<evidence type="ECO:0000313" key="4">
    <source>
        <dbReference type="Proteomes" id="UP000238325"/>
    </source>
</evidence>
<dbReference type="Proteomes" id="UP000238325">
    <property type="component" value="Unassembled WGS sequence"/>
</dbReference>
<gene>
    <name evidence="2" type="ORF">CQ022_06960</name>
    <name evidence="3" type="ORF">CQ033_00630</name>
</gene>
<proteinExistence type="predicted"/>
<evidence type="ECO:0000313" key="3">
    <source>
        <dbReference type="EMBL" id="PRB91735.1"/>
    </source>
</evidence>
<evidence type="ECO:0000313" key="5">
    <source>
        <dbReference type="Proteomes" id="UP000238534"/>
    </source>
</evidence>
<keyword evidence="1" id="KW-1133">Transmembrane helix</keyword>
<sequence length="212" mass="24025">MSIRLPGIEEFKISLFNFLKLKLMKTKILLLLILSSLMLSCRSKHKITATYKENTNKTEKIKADSLTLQSSQSTQSISDEVSLKEERNEISGDLLIKGKSDASHPFVFHNVIGRDTLQRISIVGNAEYSISSYYAKGNHEKSEVKKEEITHVAQDVTQKISSKETVKEVASNVSEETKEIQSDGLEILAWIFITIIGITLVLIFFTYKYFKI</sequence>
<dbReference type="AlphaFoldDB" id="A0A2S9CZN3"/>
<accession>A0A2S9CZN3</accession>
<evidence type="ECO:0000256" key="1">
    <source>
        <dbReference type="SAM" id="Phobius"/>
    </source>
</evidence>
<reference evidence="4 5" key="1">
    <citation type="submission" date="2017-09" db="EMBL/GenBank/DDBJ databases">
        <title>Genomic, metabolic, and phenotypic characteristics of bacterial isolates from the natural microbiome of the model nematode Caenorhabditis elegans.</title>
        <authorList>
            <person name="Zimmermann J."/>
            <person name="Obeng N."/>
            <person name="Yang W."/>
            <person name="Obeng O."/>
            <person name="Kissoyan K."/>
            <person name="Pees B."/>
            <person name="Dirksen P."/>
            <person name="Hoppner M."/>
            <person name="Franke A."/>
            <person name="Rosenstiel P."/>
            <person name="Leippe M."/>
            <person name="Dierking K."/>
            <person name="Kaleta C."/>
            <person name="Schulenburg H."/>
        </authorList>
    </citation>
    <scope>NUCLEOTIDE SEQUENCE [LARGE SCALE GENOMIC DNA]</scope>
    <source>
        <strain evidence="2 5">MYb25</strain>
        <strain evidence="3 4">MYb44</strain>
    </source>
</reference>
<keyword evidence="4" id="KW-1185">Reference proteome</keyword>
<keyword evidence="1" id="KW-0472">Membrane</keyword>
<comment type="caution">
    <text evidence="2">The sequence shown here is derived from an EMBL/GenBank/DDBJ whole genome shotgun (WGS) entry which is preliminary data.</text>
</comment>
<protein>
    <submittedName>
        <fullName evidence="2">Uncharacterized protein</fullName>
    </submittedName>
</protein>
<dbReference type="EMBL" id="PCPH01000001">
    <property type="protein sequence ID" value="PRB91735.1"/>
    <property type="molecule type" value="Genomic_DNA"/>
</dbReference>
<name>A0A2S9CZN3_CHRCI</name>
<keyword evidence="1" id="KW-0812">Transmembrane</keyword>
<evidence type="ECO:0000313" key="2">
    <source>
        <dbReference type="EMBL" id="PRB85982.1"/>
    </source>
</evidence>
<dbReference type="EMBL" id="PCPP01000001">
    <property type="protein sequence ID" value="PRB85982.1"/>
    <property type="molecule type" value="Genomic_DNA"/>
</dbReference>
<feature type="transmembrane region" description="Helical" evidence="1">
    <location>
        <begin position="187"/>
        <end position="207"/>
    </location>
</feature>
<dbReference type="Proteomes" id="UP000238534">
    <property type="component" value="Unassembled WGS sequence"/>
</dbReference>
<organism evidence="2 5">
    <name type="scientific">Chryseobacterium culicis</name>
    <dbReference type="NCBI Taxonomy" id="680127"/>
    <lineage>
        <taxon>Bacteria</taxon>
        <taxon>Pseudomonadati</taxon>
        <taxon>Bacteroidota</taxon>
        <taxon>Flavobacteriia</taxon>
        <taxon>Flavobacteriales</taxon>
        <taxon>Weeksellaceae</taxon>
        <taxon>Chryseobacterium group</taxon>
        <taxon>Chryseobacterium</taxon>
    </lineage>
</organism>